<dbReference type="Pfam" id="PF00576">
    <property type="entry name" value="Transthyretin"/>
    <property type="match status" value="1"/>
</dbReference>
<evidence type="ECO:0000256" key="11">
    <source>
        <dbReference type="ARBA" id="ARBA00023239"/>
    </source>
</evidence>
<dbReference type="InterPro" id="IPR036778">
    <property type="entry name" value="OHCU_decarboxylase_sf"/>
</dbReference>
<dbReference type="InterPro" id="IPR023418">
    <property type="entry name" value="Thyroxine_BS"/>
</dbReference>
<dbReference type="InterPro" id="IPR023416">
    <property type="entry name" value="Transthyretin/HIU_hydrolase_d"/>
</dbReference>
<evidence type="ECO:0000313" key="16">
    <source>
        <dbReference type="EMBL" id="KAL3756321.1"/>
    </source>
</evidence>
<dbReference type="Gene3D" id="2.60.40.180">
    <property type="entry name" value="Transthyretin/hydroxyisourate hydrolase domain"/>
    <property type="match status" value="1"/>
</dbReference>
<dbReference type="PROSITE" id="PS00769">
    <property type="entry name" value="TRANSTHYRETIN_2"/>
    <property type="match status" value="1"/>
</dbReference>
<evidence type="ECO:0000256" key="4">
    <source>
        <dbReference type="ARBA" id="ARBA00004754"/>
    </source>
</evidence>
<sequence>MAAKKIRLDALLSLSESDFLECIGGIYENTPTIVQQFYNDHLQQRRRGDDATIDDSINVAAITKGRITNVKILFDEIRRYVDEGLSGEERLALLRAHPDLCAALLKKMDKNNELTAESRLEQRRSGLSSLTPEELQKFIILNEEYKSKFNIPFILAVRNATKYTVLCAIERRVHSNYETEIATALSQVHNIAWMRLLAIVDPPLVVKGDGMEIDVGHGGFLTCHILDTAHGVPARGMHVELYRLEEMNADTEIVNKQGGEQVPRQNNYHRTLLTSFVSNTDGRSGGPLLSGPEFAVGRYELSFYAGDYFASCGTSLAGTPFLDIVPVQFGIDDPTSHYHVPLLVSPWSYSTYRGS</sequence>
<evidence type="ECO:0000256" key="2">
    <source>
        <dbReference type="ARBA" id="ARBA00001163"/>
    </source>
</evidence>
<dbReference type="InterPro" id="IPR023419">
    <property type="entry name" value="Transthyretin_CS"/>
</dbReference>
<evidence type="ECO:0000259" key="15">
    <source>
        <dbReference type="Pfam" id="PF09349"/>
    </source>
</evidence>
<keyword evidence="10" id="KW-0378">Hydrolase</keyword>
<dbReference type="NCBIfam" id="TIGR03164">
    <property type="entry name" value="UHCUDC"/>
    <property type="match status" value="1"/>
</dbReference>
<evidence type="ECO:0000256" key="13">
    <source>
        <dbReference type="ARBA" id="ARBA00032116"/>
    </source>
</evidence>
<evidence type="ECO:0000256" key="9">
    <source>
        <dbReference type="ARBA" id="ARBA00022793"/>
    </source>
</evidence>
<gene>
    <name evidence="16" type="ORF">ACHAWU_007272</name>
</gene>
<accession>A0ABD3M2L9</accession>
<keyword evidence="11" id="KW-0456">Lyase</keyword>
<dbReference type="PANTHER" id="PTHR43466:SF1">
    <property type="entry name" value="2-OXO-4-HYDROXY-4-CARBOXY-5-UREIDOIMIDAZOLINE DECARBOXYLASE-RELATED"/>
    <property type="match status" value="1"/>
</dbReference>
<evidence type="ECO:0000256" key="5">
    <source>
        <dbReference type="ARBA" id="ARBA00005793"/>
    </source>
</evidence>
<comment type="similarity">
    <text evidence="5">Belongs to the OHCU decarboxylase family.</text>
</comment>
<protein>
    <recommendedName>
        <fullName evidence="13">Parahox neighbor</fullName>
        <ecNumber evidence="7">3.5.2.17</ecNumber>
        <ecNumber evidence="6">4.1.1.97</ecNumber>
    </recommendedName>
    <alternativeName>
        <fullName evidence="12">Ureidoimidazoline (2-oxo-4-hydroxy-4-carboxy-5-) decarboxylase</fullName>
    </alternativeName>
</protein>
<evidence type="ECO:0000256" key="1">
    <source>
        <dbReference type="ARBA" id="ARBA00001043"/>
    </source>
</evidence>
<evidence type="ECO:0000256" key="12">
    <source>
        <dbReference type="ARBA" id="ARBA00030624"/>
    </source>
</evidence>
<evidence type="ECO:0000259" key="14">
    <source>
        <dbReference type="Pfam" id="PF00576"/>
    </source>
</evidence>
<dbReference type="InterPro" id="IPR014306">
    <property type="entry name" value="Hydroxyisourate_hydrolase"/>
</dbReference>
<evidence type="ECO:0000313" key="17">
    <source>
        <dbReference type="Proteomes" id="UP001530293"/>
    </source>
</evidence>
<feature type="domain" description="Transthyretin/hydroxyisourate hydrolase" evidence="14">
    <location>
        <begin position="221"/>
        <end position="354"/>
    </location>
</feature>
<evidence type="ECO:0000256" key="7">
    <source>
        <dbReference type="ARBA" id="ARBA00012609"/>
    </source>
</evidence>
<dbReference type="AlphaFoldDB" id="A0ABD3M2L9"/>
<dbReference type="SUPFAM" id="SSF49472">
    <property type="entry name" value="Transthyretin (synonym: prealbumin)"/>
    <property type="match status" value="1"/>
</dbReference>
<proteinExistence type="inferred from homology"/>
<dbReference type="GO" id="GO:0006144">
    <property type="term" value="P:purine nucleobase metabolic process"/>
    <property type="evidence" value="ECO:0007669"/>
    <property type="project" value="UniProtKB-KW"/>
</dbReference>
<keyword evidence="8" id="KW-0659">Purine metabolism</keyword>
<comment type="caution">
    <text evidence="16">The sequence shown here is derived from an EMBL/GenBank/DDBJ whole genome shotgun (WGS) entry which is preliminary data.</text>
</comment>
<dbReference type="EMBL" id="JALLBG020000312">
    <property type="protein sequence ID" value="KAL3756321.1"/>
    <property type="molecule type" value="Genomic_DNA"/>
</dbReference>
<comment type="catalytic activity">
    <reaction evidence="1">
        <text>5-hydroxyisourate + H2O = 5-hydroxy-2-oxo-4-ureido-2,5-dihydro-1H-imidazole-5-carboxylate + H(+)</text>
        <dbReference type="Rhea" id="RHEA:23736"/>
        <dbReference type="ChEBI" id="CHEBI:15377"/>
        <dbReference type="ChEBI" id="CHEBI:15378"/>
        <dbReference type="ChEBI" id="CHEBI:18072"/>
        <dbReference type="ChEBI" id="CHEBI:58639"/>
        <dbReference type="EC" id="3.5.2.17"/>
    </reaction>
</comment>
<comment type="pathway">
    <text evidence="4">Purine metabolism; urate degradation; (S)-allantoin from urate: step 3/3.</text>
</comment>
<evidence type="ECO:0000256" key="6">
    <source>
        <dbReference type="ARBA" id="ARBA00012257"/>
    </source>
</evidence>
<reference evidence="16 17" key="1">
    <citation type="submission" date="2024-10" db="EMBL/GenBank/DDBJ databases">
        <title>Updated reference genomes for cyclostephanoid diatoms.</title>
        <authorList>
            <person name="Roberts W.R."/>
            <person name="Alverson A.J."/>
        </authorList>
    </citation>
    <scope>NUCLEOTIDE SEQUENCE [LARGE SCALE GENOMIC DNA]</scope>
    <source>
        <strain evidence="16 17">AJA232-27</strain>
    </source>
</reference>
<dbReference type="InterPro" id="IPR036817">
    <property type="entry name" value="Transthyretin/HIU_hydrolase_sf"/>
</dbReference>
<evidence type="ECO:0000256" key="10">
    <source>
        <dbReference type="ARBA" id="ARBA00022801"/>
    </source>
</evidence>
<dbReference type="EC" id="4.1.1.97" evidence="6"/>
<evidence type="ECO:0000256" key="8">
    <source>
        <dbReference type="ARBA" id="ARBA00022631"/>
    </source>
</evidence>
<dbReference type="PANTHER" id="PTHR43466">
    <property type="entry name" value="2-OXO-4-HYDROXY-4-CARBOXY-5-UREIDOIMIDAZOLINE DECARBOXYLASE-RELATED"/>
    <property type="match status" value="1"/>
</dbReference>
<keyword evidence="9" id="KW-0210">Decarboxylase</keyword>
<dbReference type="Gene3D" id="1.10.3330.10">
    <property type="entry name" value="Oxo-4-hydroxy-4-carboxy-5-ureidoimidazoline decarboxylase"/>
    <property type="match status" value="1"/>
</dbReference>
<dbReference type="InterPro" id="IPR017580">
    <property type="entry name" value="OHCU_decarboxylase-1"/>
</dbReference>
<feature type="domain" description="Oxo-4-hydroxy-4-carboxy-5-ureidoimidazoline decarboxylase" evidence="15">
    <location>
        <begin position="15"/>
        <end position="196"/>
    </location>
</feature>
<dbReference type="Pfam" id="PF09349">
    <property type="entry name" value="OHCU_decarbox"/>
    <property type="match status" value="1"/>
</dbReference>
<dbReference type="PROSITE" id="PS00768">
    <property type="entry name" value="TRANSTHYRETIN_1"/>
    <property type="match status" value="1"/>
</dbReference>
<keyword evidence="17" id="KW-1185">Reference proteome</keyword>
<comment type="function">
    <text evidence="3">Catalyzes the stereoselective decarboxylation of 2-oxo-4-hydroxy-4-carboxy-5-ureidoimidazoline (OHCU) to (S)-allantoin.</text>
</comment>
<dbReference type="SUPFAM" id="SSF158694">
    <property type="entry name" value="UraD-Like"/>
    <property type="match status" value="1"/>
</dbReference>
<dbReference type="Proteomes" id="UP001530293">
    <property type="component" value="Unassembled WGS sequence"/>
</dbReference>
<evidence type="ECO:0000256" key="3">
    <source>
        <dbReference type="ARBA" id="ARBA00002506"/>
    </source>
</evidence>
<dbReference type="InterPro" id="IPR018020">
    <property type="entry name" value="OHCU_decarboxylase"/>
</dbReference>
<name>A0ABD3M2L9_9STRA</name>
<dbReference type="CDD" id="cd05822">
    <property type="entry name" value="TLP_HIUase"/>
    <property type="match status" value="1"/>
</dbReference>
<dbReference type="GO" id="GO:0033971">
    <property type="term" value="F:hydroxyisourate hydrolase activity"/>
    <property type="evidence" value="ECO:0007669"/>
    <property type="project" value="UniProtKB-EC"/>
</dbReference>
<dbReference type="EC" id="3.5.2.17" evidence="7"/>
<dbReference type="GO" id="GO:0051997">
    <property type="term" value="F:2-oxo-4-hydroxy-4-carboxy-5-ureidoimidazoline decarboxylase activity"/>
    <property type="evidence" value="ECO:0007669"/>
    <property type="project" value="UniProtKB-EC"/>
</dbReference>
<comment type="catalytic activity">
    <reaction evidence="2">
        <text>5-hydroxy-2-oxo-4-ureido-2,5-dihydro-1H-imidazole-5-carboxylate + H(+) = (S)-allantoin + CO2</text>
        <dbReference type="Rhea" id="RHEA:26301"/>
        <dbReference type="ChEBI" id="CHEBI:15378"/>
        <dbReference type="ChEBI" id="CHEBI:15678"/>
        <dbReference type="ChEBI" id="CHEBI:16526"/>
        <dbReference type="ChEBI" id="CHEBI:58639"/>
        <dbReference type="EC" id="4.1.1.97"/>
    </reaction>
</comment>
<organism evidence="16 17">
    <name type="scientific">Discostella pseudostelligera</name>
    <dbReference type="NCBI Taxonomy" id="259834"/>
    <lineage>
        <taxon>Eukaryota</taxon>
        <taxon>Sar</taxon>
        <taxon>Stramenopiles</taxon>
        <taxon>Ochrophyta</taxon>
        <taxon>Bacillariophyta</taxon>
        <taxon>Coscinodiscophyceae</taxon>
        <taxon>Thalassiosirophycidae</taxon>
        <taxon>Stephanodiscales</taxon>
        <taxon>Stephanodiscaceae</taxon>
        <taxon>Discostella</taxon>
    </lineage>
</organism>